<dbReference type="InterPro" id="IPR013106">
    <property type="entry name" value="Ig_V-set"/>
</dbReference>
<dbReference type="GO" id="GO:0033691">
    <property type="term" value="F:sialic acid binding"/>
    <property type="evidence" value="ECO:0007669"/>
    <property type="project" value="TreeGrafter"/>
</dbReference>
<dbReference type="GO" id="GO:0030246">
    <property type="term" value="F:carbohydrate binding"/>
    <property type="evidence" value="ECO:0007669"/>
    <property type="project" value="UniProtKB-KW"/>
</dbReference>
<dbReference type="PROSITE" id="PS50835">
    <property type="entry name" value="IG_LIKE"/>
    <property type="match status" value="3"/>
</dbReference>
<keyword evidence="2 13" id="KW-0812">Transmembrane</keyword>
<comment type="caution">
    <text evidence="16">The sequence shown here is derived from an EMBL/GenBank/DDBJ whole genome shotgun (WGS) entry which is preliminary data.</text>
</comment>
<feature type="transmembrane region" description="Helical" evidence="13">
    <location>
        <begin position="542"/>
        <end position="566"/>
    </location>
</feature>
<dbReference type="SMART" id="SM00409">
    <property type="entry name" value="IG"/>
    <property type="match status" value="4"/>
</dbReference>
<feature type="compositionally biased region" description="Basic and acidic residues" evidence="12">
    <location>
        <begin position="668"/>
        <end position="681"/>
    </location>
</feature>
<keyword evidence="10" id="KW-0393">Immunoglobulin domain</keyword>
<evidence type="ECO:0000256" key="14">
    <source>
        <dbReference type="SAM" id="SignalP"/>
    </source>
</evidence>
<dbReference type="PANTHER" id="PTHR12035:SF115">
    <property type="entry name" value="SIALIC ACID-BINDING IG-LIKE LECTIN 10"/>
    <property type="match status" value="1"/>
</dbReference>
<dbReference type="InterPro" id="IPR051036">
    <property type="entry name" value="SIGLEC"/>
</dbReference>
<dbReference type="FunFam" id="2.60.40.10:FF:000829">
    <property type="entry name" value="Sialic acid-binding Ig-like lectin 8"/>
    <property type="match status" value="1"/>
</dbReference>
<evidence type="ECO:0000256" key="6">
    <source>
        <dbReference type="ARBA" id="ARBA00022989"/>
    </source>
</evidence>
<keyword evidence="3 14" id="KW-0732">Signal</keyword>
<evidence type="ECO:0000256" key="3">
    <source>
        <dbReference type="ARBA" id="ARBA00022729"/>
    </source>
</evidence>
<gene>
    <name evidence="16" type="ORF">FD754_013897</name>
</gene>
<dbReference type="InterPro" id="IPR003599">
    <property type="entry name" value="Ig_sub"/>
</dbReference>
<keyword evidence="8" id="KW-1015">Disulfide bond</keyword>
<evidence type="ECO:0000256" key="11">
    <source>
        <dbReference type="ARBA" id="ARBA00038361"/>
    </source>
</evidence>
<protein>
    <recommendedName>
        <fullName evidence="15">Ig-like domain-containing protein</fullName>
    </recommendedName>
</protein>
<keyword evidence="7 13" id="KW-0472">Membrane</keyword>
<dbReference type="Proteomes" id="UP000326458">
    <property type="component" value="Unassembled WGS sequence"/>
</dbReference>
<keyword evidence="5" id="KW-0130">Cell adhesion</keyword>
<evidence type="ECO:0000259" key="15">
    <source>
        <dbReference type="PROSITE" id="PS50835"/>
    </source>
</evidence>
<dbReference type="PANTHER" id="PTHR12035">
    <property type="entry name" value="SIALIC ACID BINDING IMMUNOGLOBULIN-LIKE LECTIN"/>
    <property type="match status" value="1"/>
</dbReference>
<evidence type="ECO:0000256" key="2">
    <source>
        <dbReference type="ARBA" id="ARBA00022692"/>
    </source>
</evidence>
<keyword evidence="6 13" id="KW-1133">Transmembrane helix</keyword>
<dbReference type="InterPro" id="IPR003598">
    <property type="entry name" value="Ig_sub2"/>
</dbReference>
<evidence type="ECO:0000256" key="9">
    <source>
        <dbReference type="ARBA" id="ARBA00023180"/>
    </source>
</evidence>
<evidence type="ECO:0000256" key="7">
    <source>
        <dbReference type="ARBA" id="ARBA00023136"/>
    </source>
</evidence>
<comment type="subcellular location">
    <subcellularLocation>
        <location evidence="1">Membrane</location>
        <topology evidence="1">Single-pass type I membrane protein</topology>
    </subcellularLocation>
</comment>
<evidence type="ECO:0000256" key="10">
    <source>
        <dbReference type="ARBA" id="ARBA00023319"/>
    </source>
</evidence>
<evidence type="ECO:0000313" key="17">
    <source>
        <dbReference type="Proteomes" id="UP000326458"/>
    </source>
</evidence>
<name>A0A5N3VI98_MUNMU</name>
<dbReference type="EMBL" id="VCEA01000002">
    <property type="protein sequence ID" value="KAB0349040.1"/>
    <property type="molecule type" value="Genomic_DNA"/>
</dbReference>
<dbReference type="AlphaFoldDB" id="A0A5N3VI98"/>
<evidence type="ECO:0000256" key="13">
    <source>
        <dbReference type="SAM" id="Phobius"/>
    </source>
</evidence>
<keyword evidence="9" id="KW-0325">Glycoprotein</keyword>
<evidence type="ECO:0000256" key="1">
    <source>
        <dbReference type="ARBA" id="ARBA00004479"/>
    </source>
</evidence>
<feature type="signal peptide" evidence="14">
    <location>
        <begin position="1"/>
        <end position="16"/>
    </location>
</feature>
<dbReference type="Pfam" id="PF13927">
    <property type="entry name" value="Ig_3"/>
    <property type="match status" value="2"/>
</dbReference>
<dbReference type="SUPFAM" id="SSF48726">
    <property type="entry name" value="Immunoglobulin"/>
    <property type="match status" value="5"/>
</dbReference>
<evidence type="ECO:0000256" key="12">
    <source>
        <dbReference type="SAM" id="MobiDB-lite"/>
    </source>
</evidence>
<evidence type="ECO:0000256" key="5">
    <source>
        <dbReference type="ARBA" id="ARBA00022889"/>
    </source>
</evidence>
<dbReference type="InterPro" id="IPR007110">
    <property type="entry name" value="Ig-like_dom"/>
</dbReference>
<dbReference type="InterPro" id="IPR013783">
    <property type="entry name" value="Ig-like_fold"/>
</dbReference>
<evidence type="ECO:0000313" key="16">
    <source>
        <dbReference type="EMBL" id="KAB0349040.1"/>
    </source>
</evidence>
<feature type="region of interest" description="Disordered" evidence="12">
    <location>
        <begin position="645"/>
        <end position="706"/>
    </location>
</feature>
<dbReference type="Gene3D" id="2.60.40.10">
    <property type="entry name" value="Immunoglobulins"/>
    <property type="match status" value="4"/>
</dbReference>
<reference evidence="16 17" key="1">
    <citation type="submission" date="2019-06" db="EMBL/GenBank/DDBJ databases">
        <title>Discovery of a novel chromosome fission-fusion reversal in muntjac.</title>
        <authorList>
            <person name="Mudd A.B."/>
            <person name="Bredeson J.V."/>
            <person name="Baum R."/>
            <person name="Hockemeyer D."/>
            <person name="Rokhsar D.S."/>
        </authorList>
    </citation>
    <scope>NUCLEOTIDE SEQUENCE [LARGE SCALE GENOMIC DNA]</scope>
    <source>
        <strain evidence="16">UTSW_UCB_Mm</strain>
        <tissue evidence="16">Fibroblast cell line</tissue>
    </source>
</reference>
<feature type="region of interest" description="Disordered" evidence="12">
    <location>
        <begin position="578"/>
        <end position="605"/>
    </location>
</feature>
<organism evidence="16 17">
    <name type="scientific">Muntiacus muntjak</name>
    <name type="common">Barking deer</name>
    <name type="synonym">Indian muntjac</name>
    <dbReference type="NCBI Taxonomy" id="9888"/>
    <lineage>
        <taxon>Eukaryota</taxon>
        <taxon>Metazoa</taxon>
        <taxon>Chordata</taxon>
        <taxon>Craniata</taxon>
        <taxon>Vertebrata</taxon>
        <taxon>Euteleostomi</taxon>
        <taxon>Mammalia</taxon>
        <taxon>Eutheria</taxon>
        <taxon>Laurasiatheria</taxon>
        <taxon>Artiodactyla</taxon>
        <taxon>Ruminantia</taxon>
        <taxon>Pecora</taxon>
        <taxon>Cervidae</taxon>
        <taxon>Muntiacinae</taxon>
        <taxon>Muntiacus</taxon>
    </lineage>
</organism>
<feature type="compositionally biased region" description="Pro residues" evidence="12">
    <location>
        <begin position="580"/>
        <end position="598"/>
    </location>
</feature>
<evidence type="ECO:0000256" key="4">
    <source>
        <dbReference type="ARBA" id="ARBA00022734"/>
    </source>
</evidence>
<evidence type="ECO:0000256" key="8">
    <source>
        <dbReference type="ARBA" id="ARBA00023157"/>
    </source>
</evidence>
<comment type="similarity">
    <text evidence="11">Belongs to the immunoglobulin superfamily. SIGLEC (sialic acid binding Ig-like lectin) family.</text>
</comment>
<dbReference type="GO" id="GO:0005886">
    <property type="term" value="C:plasma membrane"/>
    <property type="evidence" value="ECO:0007669"/>
    <property type="project" value="TreeGrafter"/>
</dbReference>
<feature type="domain" description="Ig-like" evidence="15">
    <location>
        <begin position="339"/>
        <end position="436"/>
    </location>
</feature>
<accession>A0A5N3VI98</accession>
<keyword evidence="17" id="KW-1185">Reference proteome</keyword>
<proteinExistence type="inferred from homology"/>
<dbReference type="Pfam" id="PF07686">
    <property type="entry name" value="V-set"/>
    <property type="match status" value="1"/>
</dbReference>
<sequence length="736" mass="80740">MLLPLFLAMLWGGSQALDLFKLQVQESVIVQEGLCVVVPCSIFYPSRGWIPTTPAYGFWFRDQTPRPSLPVATNKPGQDVDTDTLGRFQLLGNPSESCSLLIREARLEDSSLYFFRFERGDYVKYNFMEYKFYLQVTALTQKPAIYVPEILQPGHQVTLFCAFNWIFDECPVPTLSWIGNTVSANGASPRTSYFSELTFTPRPQDHNTELTCRVDFSGEGVSTQNTVRLSVAYAPKDLVISISDTDEPALEPRGESPHLEVKKGQSLRLLCAADSLPLATLSWTLQDRVLSWSHPLGSTTLELALPGVKAEDAGRYTCRAENRLGFLSRSLDLSVRYAPENLKVVVSRANHTALENLESGASLRVLEGQSLRLLCVAHGNPPAQLSWTQRGRTVSPSQPSDPGVLELPQIQTEQEGEFTCRAQNPLGSQNISLSLSVVSPPQLLGPSCSQEDEGLRCSCSSRARPAPSLRWWLGEGLLEGEFSNASFEVSSGSAGPWANGSLSLREGFSSGLRLSCEALNAHGAQSGSVLLLPDEKGLSSRAFSSGVSLGTGVTTLLFLCFILILVRALRKKWTQAEVPTPAPAPAPAPTPAPAPAPGKAPRSRFSRRSTILDYINVIPKASPLLRDQEKKKKANFKWSSTWDPTCKTLSNKQKAKPSSPSQPPPDGHSPEARKNQKELHLVSHNCPGPKSSPQASEAENNQEELHYAVLNFPGLRPWETQRPKGTHPEYAEIQFH</sequence>
<dbReference type="SMART" id="SM00408">
    <property type="entry name" value="IGc2"/>
    <property type="match status" value="2"/>
</dbReference>
<feature type="domain" description="Ig-like" evidence="15">
    <location>
        <begin position="143"/>
        <end position="228"/>
    </location>
</feature>
<dbReference type="GO" id="GO:0007155">
    <property type="term" value="P:cell adhesion"/>
    <property type="evidence" value="ECO:0007669"/>
    <property type="project" value="UniProtKB-KW"/>
</dbReference>
<dbReference type="InterPro" id="IPR036179">
    <property type="entry name" value="Ig-like_dom_sf"/>
</dbReference>
<feature type="chain" id="PRO_5024402305" description="Ig-like domain-containing protein" evidence="14">
    <location>
        <begin position="17"/>
        <end position="736"/>
    </location>
</feature>
<keyword evidence="4" id="KW-0430">Lectin</keyword>
<feature type="domain" description="Ig-like" evidence="15">
    <location>
        <begin position="248"/>
        <end position="334"/>
    </location>
</feature>